<dbReference type="GO" id="GO:0052621">
    <property type="term" value="F:diguanylate cyclase activity"/>
    <property type="evidence" value="ECO:0007669"/>
    <property type="project" value="UniProtKB-EC"/>
</dbReference>
<evidence type="ECO:0000313" key="6">
    <source>
        <dbReference type="Proteomes" id="UP000246145"/>
    </source>
</evidence>
<evidence type="ECO:0000256" key="1">
    <source>
        <dbReference type="ARBA" id="ARBA00012528"/>
    </source>
</evidence>
<dbReference type="GO" id="GO:0005886">
    <property type="term" value="C:plasma membrane"/>
    <property type="evidence" value="ECO:0007669"/>
    <property type="project" value="TreeGrafter"/>
</dbReference>
<dbReference type="PROSITE" id="PS50887">
    <property type="entry name" value="GGDEF"/>
    <property type="match status" value="1"/>
</dbReference>
<protein>
    <recommendedName>
        <fullName evidence="1">diguanylate cyclase</fullName>
        <ecNumber evidence="1">2.7.7.65</ecNumber>
    </recommendedName>
</protein>
<keyword evidence="3" id="KW-0472">Membrane</keyword>
<feature type="transmembrane region" description="Helical" evidence="3">
    <location>
        <begin position="95"/>
        <end position="114"/>
    </location>
</feature>
<dbReference type="InterPro" id="IPR029787">
    <property type="entry name" value="Nucleotide_cyclase"/>
</dbReference>
<dbReference type="GO" id="GO:0043709">
    <property type="term" value="P:cell adhesion involved in single-species biofilm formation"/>
    <property type="evidence" value="ECO:0007669"/>
    <property type="project" value="TreeGrafter"/>
</dbReference>
<proteinExistence type="predicted"/>
<dbReference type="GO" id="GO:1902201">
    <property type="term" value="P:negative regulation of bacterial-type flagellum-dependent cell motility"/>
    <property type="evidence" value="ECO:0007669"/>
    <property type="project" value="TreeGrafter"/>
</dbReference>
<dbReference type="PANTHER" id="PTHR45138:SF9">
    <property type="entry name" value="DIGUANYLATE CYCLASE DGCM-RELATED"/>
    <property type="match status" value="1"/>
</dbReference>
<reference evidence="5 6" key="1">
    <citation type="submission" date="2018-04" db="EMBL/GenBank/DDBJ databases">
        <title>Genomic Encyclopedia of Type Strains, Phase IV (KMG-IV): sequencing the most valuable type-strain genomes for metagenomic binning, comparative biology and taxonomic classification.</title>
        <authorList>
            <person name="Goeker M."/>
        </authorList>
    </citation>
    <scope>NUCLEOTIDE SEQUENCE [LARGE SCALE GENOMIC DNA]</scope>
    <source>
        <strain evidence="5 6">DSM 10065</strain>
    </source>
</reference>
<dbReference type="CDD" id="cd01949">
    <property type="entry name" value="GGDEF"/>
    <property type="match status" value="1"/>
</dbReference>
<keyword evidence="3" id="KW-1133">Transmembrane helix</keyword>
<keyword evidence="3" id="KW-0812">Transmembrane</keyword>
<organism evidence="5 6">
    <name type="scientific">Pusillimonas noertemannii</name>
    <dbReference type="NCBI Taxonomy" id="305977"/>
    <lineage>
        <taxon>Bacteria</taxon>
        <taxon>Pseudomonadati</taxon>
        <taxon>Pseudomonadota</taxon>
        <taxon>Betaproteobacteria</taxon>
        <taxon>Burkholderiales</taxon>
        <taxon>Alcaligenaceae</taxon>
        <taxon>Pusillimonas</taxon>
    </lineage>
</organism>
<dbReference type="InterPro" id="IPR043128">
    <property type="entry name" value="Rev_trsase/Diguanyl_cyclase"/>
</dbReference>
<dbReference type="InterPro" id="IPR050469">
    <property type="entry name" value="Diguanylate_Cyclase"/>
</dbReference>
<evidence type="ECO:0000256" key="2">
    <source>
        <dbReference type="ARBA" id="ARBA00034247"/>
    </source>
</evidence>
<sequence length="385" mass="42070">MDAKTVFTIISLTILANWSVLAFAYRSLPELLRPAARYWQWGTLLIAAGCALFAFGQALPRPLMLTLANGGMVFGLAAYSLALREVNGMRPDPKLYAPAVGATIGILWFSAVFPDFKVRVIIAALSWLTLAFTSLQALVKHPPAQFSSSRKLLIALFSLLAVSTSIRFSIYLSMDVPADFHVESGASGWNVVSAIVLTMLPIVGTTTFLMLCSDVLRLRLEHTAATDFLTSLPNRRAVTERGAMMFDAAASSQGGFAVAVIDIDDFKSINDRYGHETGDQALVHIATRLREEIRAADMVARSGGEEFTALFKDMDATRTRAAVERMRSAIEASNFKTGDQPIRITVSAGVSSRRHDDRSFEDVLRRADKALFLAKSLGRNRIEAA</sequence>
<accession>A0A2U1CQM6</accession>
<name>A0A2U1CQM6_9BURK</name>
<dbReference type="OrthoDB" id="9813903at2"/>
<dbReference type="FunFam" id="3.30.70.270:FF:000001">
    <property type="entry name" value="Diguanylate cyclase domain protein"/>
    <property type="match status" value="1"/>
</dbReference>
<evidence type="ECO:0000313" key="5">
    <source>
        <dbReference type="EMBL" id="PVY68202.1"/>
    </source>
</evidence>
<dbReference type="AlphaFoldDB" id="A0A2U1CQM6"/>
<feature type="transmembrane region" description="Helical" evidence="3">
    <location>
        <begin position="120"/>
        <end position="139"/>
    </location>
</feature>
<dbReference type="SMART" id="SM00267">
    <property type="entry name" value="GGDEF"/>
    <property type="match status" value="1"/>
</dbReference>
<feature type="domain" description="GGDEF" evidence="4">
    <location>
        <begin position="254"/>
        <end position="385"/>
    </location>
</feature>
<comment type="caution">
    <text evidence="5">The sequence shown here is derived from an EMBL/GenBank/DDBJ whole genome shotgun (WGS) entry which is preliminary data.</text>
</comment>
<dbReference type="STRING" id="1231391.GCA_000308195_03412"/>
<dbReference type="Proteomes" id="UP000246145">
    <property type="component" value="Unassembled WGS sequence"/>
</dbReference>
<evidence type="ECO:0000259" key="4">
    <source>
        <dbReference type="PROSITE" id="PS50887"/>
    </source>
</evidence>
<dbReference type="InterPro" id="IPR000160">
    <property type="entry name" value="GGDEF_dom"/>
</dbReference>
<comment type="catalytic activity">
    <reaction evidence="2">
        <text>2 GTP = 3',3'-c-di-GMP + 2 diphosphate</text>
        <dbReference type="Rhea" id="RHEA:24898"/>
        <dbReference type="ChEBI" id="CHEBI:33019"/>
        <dbReference type="ChEBI" id="CHEBI:37565"/>
        <dbReference type="ChEBI" id="CHEBI:58805"/>
        <dbReference type="EC" id="2.7.7.65"/>
    </reaction>
</comment>
<evidence type="ECO:0000256" key="3">
    <source>
        <dbReference type="SAM" id="Phobius"/>
    </source>
</evidence>
<feature type="transmembrane region" description="Helical" evidence="3">
    <location>
        <begin position="151"/>
        <end position="171"/>
    </location>
</feature>
<dbReference type="Pfam" id="PF00990">
    <property type="entry name" value="GGDEF"/>
    <property type="match status" value="1"/>
</dbReference>
<feature type="transmembrane region" description="Helical" evidence="3">
    <location>
        <begin position="63"/>
        <end position="83"/>
    </location>
</feature>
<dbReference type="RefSeq" id="WP_116517411.1">
    <property type="nucleotide sequence ID" value="NZ_JACCEX010000001.1"/>
</dbReference>
<dbReference type="EMBL" id="QEKO01000001">
    <property type="protein sequence ID" value="PVY68202.1"/>
    <property type="molecule type" value="Genomic_DNA"/>
</dbReference>
<dbReference type="SUPFAM" id="SSF55073">
    <property type="entry name" value="Nucleotide cyclase"/>
    <property type="match status" value="1"/>
</dbReference>
<feature type="transmembrane region" description="Helical" evidence="3">
    <location>
        <begin position="38"/>
        <end position="57"/>
    </location>
</feature>
<feature type="transmembrane region" description="Helical" evidence="3">
    <location>
        <begin position="6"/>
        <end position="26"/>
    </location>
</feature>
<feature type="transmembrane region" description="Helical" evidence="3">
    <location>
        <begin position="191"/>
        <end position="212"/>
    </location>
</feature>
<keyword evidence="6" id="KW-1185">Reference proteome</keyword>
<dbReference type="Gene3D" id="3.30.70.270">
    <property type="match status" value="1"/>
</dbReference>
<dbReference type="EC" id="2.7.7.65" evidence="1"/>
<dbReference type="PANTHER" id="PTHR45138">
    <property type="entry name" value="REGULATORY COMPONENTS OF SENSORY TRANSDUCTION SYSTEM"/>
    <property type="match status" value="1"/>
</dbReference>
<gene>
    <name evidence="5" type="ORF">C7440_0592</name>
</gene>
<dbReference type="NCBIfam" id="TIGR00254">
    <property type="entry name" value="GGDEF"/>
    <property type="match status" value="1"/>
</dbReference>